<dbReference type="InParanoid" id="A0A1S3WS88"/>
<protein>
    <submittedName>
        <fullName evidence="7">GTPase IMAP family member 7-like isoform X1</fullName>
    </submittedName>
</protein>
<evidence type="ECO:0000259" key="5">
    <source>
        <dbReference type="PROSITE" id="PS51720"/>
    </source>
</evidence>
<evidence type="ECO:0000256" key="3">
    <source>
        <dbReference type="ARBA" id="ARBA00023134"/>
    </source>
</evidence>
<sequence>MQDPGFPGAQGMMAGQVPTQYWNSQGNQGLRDSQLRLVLMGPSRAGKSATGNSILGKRVFQSGLAAESITKVCARGTSTWNGREVVVVDMPGIFDSDVRDAETSKEMDHCFVLSSPGPHALLLVVPLCHYTQEERKAMERLRKTLGDTAKGHMILLFTRKDDLEGVDFLEYLKTAPEGIRELAGMFADRFCLFNNRATGPEQEAQRAQLLDLVQKVVMQNEGGFYKNKKCQKVSMNMADQVFKDSLRIVLVGKTGSGKSATGNTIIGGKVFKSGHSAHAITKNCQKEYREWKGKQLLVVDTPGLFDTKEKLDTTCREISQCVLFTRPGPHAIILVVELRRFTEEEQKTIALIKALFGNSVMKHMIILFTRKDELEGKCLTDFIAESTVNLRNIIKECDDRYCAFNNKAQWVENDCQLQELIQVIEKMVQKNKGGYFSDNIYKDVEERLKQKQEKLKKIYDDQLKNEIKLVEEECAGMSREKIEEKINVLKEQYENKMKHLKEEAESSVFADLTDAIKKILSKIWNMFSK</sequence>
<proteinExistence type="inferred from homology"/>
<feature type="domain" description="AIG1-type G" evidence="5">
    <location>
        <begin position="32"/>
        <end position="234"/>
    </location>
</feature>
<comment type="similarity">
    <text evidence="1">Belongs to the TRAFAC class TrmE-Era-EngA-EngB-Septin-like GTPase superfamily. AIG1/Toc34/Toc159-like paraseptin GTPase family. IAN subfamily.</text>
</comment>
<organism evidence="6 7">
    <name type="scientific">Erinaceus europaeus</name>
    <name type="common">Western European hedgehog</name>
    <dbReference type="NCBI Taxonomy" id="9365"/>
    <lineage>
        <taxon>Eukaryota</taxon>
        <taxon>Metazoa</taxon>
        <taxon>Chordata</taxon>
        <taxon>Craniata</taxon>
        <taxon>Vertebrata</taxon>
        <taxon>Euteleostomi</taxon>
        <taxon>Mammalia</taxon>
        <taxon>Eutheria</taxon>
        <taxon>Laurasiatheria</taxon>
        <taxon>Eulipotyphla</taxon>
        <taxon>Erinaceidae</taxon>
        <taxon>Erinaceinae</taxon>
        <taxon>Erinaceus</taxon>
    </lineage>
</organism>
<gene>
    <name evidence="7" type="primary">LOC103125065</name>
</gene>
<dbReference type="Proteomes" id="UP001652624">
    <property type="component" value="Chromosome 8"/>
</dbReference>
<dbReference type="SUPFAM" id="SSF52540">
    <property type="entry name" value="P-loop containing nucleoside triphosphate hydrolases"/>
    <property type="match status" value="2"/>
</dbReference>
<accession>A0A1S3WS88</accession>
<reference evidence="7" key="1">
    <citation type="submission" date="2025-08" db="UniProtKB">
        <authorList>
            <consortium name="RefSeq"/>
        </authorList>
    </citation>
    <scope>IDENTIFICATION</scope>
</reference>
<dbReference type="GeneID" id="103125065"/>
<dbReference type="CDD" id="cd01852">
    <property type="entry name" value="AIG1"/>
    <property type="match status" value="2"/>
</dbReference>
<dbReference type="RefSeq" id="XP_016049233.2">
    <property type="nucleotide sequence ID" value="XM_016193747.2"/>
</dbReference>
<dbReference type="eggNOG" id="ENOG502R7PE">
    <property type="taxonomic scope" value="Eukaryota"/>
</dbReference>
<keyword evidence="3" id="KW-0342">GTP-binding</keyword>
<dbReference type="OrthoDB" id="8954335at2759"/>
<dbReference type="InterPro" id="IPR045058">
    <property type="entry name" value="GIMA/IAN/Toc"/>
</dbReference>
<dbReference type="GO" id="GO:0005525">
    <property type="term" value="F:GTP binding"/>
    <property type="evidence" value="ECO:0007669"/>
    <property type="project" value="UniProtKB-KW"/>
</dbReference>
<dbReference type="STRING" id="9365.ENSEEUP00000000698"/>
<dbReference type="InterPro" id="IPR006703">
    <property type="entry name" value="G_AIG1"/>
</dbReference>
<keyword evidence="6" id="KW-1185">Reference proteome</keyword>
<name>A0A1S3WS88_ERIEU</name>
<keyword evidence="4" id="KW-0175">Coiled coil</keyword>
<evidence type="ECO:0000313" key="6">
    <source>
        <dbReference type="Proteomes" id="UP001652624"/>
    </source>
</evidence>
<evidence type="ECO:0000256" key="1">
    <source>
        <dbReference type="ARBA" id="ARBA00008535"/>
    </source>
</evidence>
<dbReference type="Gene3D" id="3.40.50.300">
    <property type="entry name" value="P-loop containing nucleotide triphosphate hydrolases"/>
    <property type="match status" value="2"/>
</dbReference>
<dbReference type="PANTHER" id="PTHR10903:SF170">
    <property type="entry name" value="GTPASE IMAP FAMILY MEMBER 7"/>
    <property type="match status" value="1"/>
</dbReference>
<dbReference type="AlphaFoldDB" id="A0A1S3WS88"/>
<dbReference type="PROSITE" id="PS51720">
    <property type="entry name" value="G_AIG1"/>
    <property type="match status" value="2"/>
</dbReference>
<feature type="domain" description="AIG1-type G" evidence="5">
    <location>
        <begin position="243"/>
        <end position="445"/>
    </location>
</feature>
<dbReference type="Pfam" id="PF04548">
    <property type="entry name" value="AIG1"/>
    <property type="match status" value="2"/>
</dbReference>
<keyword evidence="2" id="KW-0547">Nucleotide-binding</keyword>
<evidence type="ECO:0000256" key="2">
    <source>
        <dbReference type="ARBA" id="ARBA00022741"/>
    </source>
</evidence>
<evidence type="ECO:0000256" key="4">
    <source>
        <dbReference type="SAM" id="Coils"/>
    </source>
</evidence>
<dbReference type="PANTHER" id="PTHR10903">
    <property type="entry name" value="GTPASE, IMAP FAMILY MEMBER-RELATED"/>
    <property type="match status" value="1"/>
</dbReference>
<dbReference type="InterPro" id="IPR027417">
    <property type="entry name" value="P-loop_NTPase"/>
</dbReference>
<feature type="coiled-coil region" evidence="4">
    <location>
        <begin position="441"/>
        <end position="510"/>
    </location>
</feature>
<evidence type="ECO:0000313" key="7">
    <source>
        <dbReference type="RefSeq" id="XP_016049233.2"/>
    </source>
</evidence>